<proteinExistence type="predicted"/>
<keyword evidence="2" id="KW-1185">Reference proteome</keyword>
<comment type="caution">
    <text evidence="1">The sequence shown here is derived from an EMBL/GenBank/DDBJ whole genome shotgun (WGS) entry which is preliminary data.</text>
</comment>
<organism evidence="1 2">
    <name type="scientific">Meloidogyne enterolobii</name>
    <name type="common">Root-knot nematode worm</name>
    <name type="synonym">Meloidogyne mayaguensis</name>
    <dbReference type="NCBI Taxonomy" id="390850"/>
    <lineage>
        <taxon>Eukaryota</taxon>
        <taxon>Metazoa</taxon>
        <taxon>Ecdysozoa</taxon>
        <taxon>Nematoda</taxon>
        <taxon>Chromadorea</taxon>
        <taxon>Rhabditida</taxon>
        <taxon>Tylenchina</taxon>
        <taxon>Tylenchomorpha</taxon>
        <taxon>Tylenchoidea</taxon>
        <taxon>Meloidogynidae</taxon>
        <taxon>Meloidogyninae</taxon>
        <taxon>Meloidogyne</taxon>
    </lineage>
</organism>
<reference evidence="1" key="1">
    <citation type="submission" date="2023-11" db="EMBL/GenBank/DDBJ databases">
        <authorList>
            <person name="Poullet M."/>
        </authorList>
    </citation>
    <scope>NUCLEOTIDE SEQUENCE</scope>
    <source>
        <strain evidence="1">E1834</strain>
    </source>
</reference>
<dbReference type="Proteomes" id="UP001497535">
    <property type="component" value="Unassembled WGS sequence"/>
</dbReference>
<name>A0ACB0ZGR3_MELEN</name>
<dbReference type="EMBL" id="CAVMJV010000033">
    <property type="protein sequence ID" value="CAK5077744.1"/>
    <property type="molecule type" value="Genomic_DNA"/>
</dbReference>
<evidence type="ECO:0000313" key="1">
    <source>
        <dbReference type="EMBL" id="CAK5077744.1"/>
    </source>
</evidence>
<protein>
    <submittedName>
        <fullName evidence="1">Uncharacterized protein</fullName>
    </submittedName>
</protein>
<accession>A0ACB0ZGR3</accession>
<gene>
    <name evidence="1" type="ORF">MENTE1834_LOCUS24688</name>
</gene>
<evidence type="ECO:0000313" key="2">
    <source>
        <dbReference type="Proteomes" id="UP001497535"/>
    </source>
</evidence>
<sequence>MHSETHIKYYNYIIKIILFLIKGLHNKDATDRLVKLIGAKYRAYDIIYNKLQDGGYKEPLKSVHLEDEKDLENVKIVEQTETDVKALEESRKLEKFREDKNAEISLINILNEEKEKYYMENVTRNIFMGEESSSRNIIIDHSKLAIKLELKTWFDDYYNKSNKVVSVGYIISLHS</sequence>